<accession>A0ABV3ZBJ2</accession>
<comment type="caution">
    <text evidence="2">The sequence shown here is derived from an EMBL/GenBank/DDBJ whole genome shotgun (WGS) entry which is preliminary data.</text>
</comment>
<dbReference type="EMBL" id="JAULBC010000002">
    <property type="protein sequence ID" value="MEX6687233.1"/>
    <property type="molecule type" value="Genomic_DNA"/>
</dbReference>
<feature type="domain" description="HD" evidence="1">
    <location>
        <begin position="36"/>
        <end position="109"/>
    </location>
</feature>
<name>A0ABV3ZBJ2_9BACT</name>
<dbReference type="Pfam" id="PF01966">
    <property type="entry name" value="HD"/>
    <property type="match status" value="1"/>
</dbReference>
<dbReference type="InterPro" id="IPR006674">
    <property type="entry name" value="HD_domain"/>
</dbReference>
<dbReference type="InterPro" id="IPR052567">
    <property type="entry name" value="OP_Dioxygenase"/>
</dbReference>
<dbReference type="NCBIfam" id="TIGR00277">
    <property type="entry name" value="HDIG"/>
    <property type="match status" value="1"/>
</dbReference>
<evidence type="ECO:0000259" key="1">
    <source>
        <dbReference type="Pfam" id="PF01966"/>
    </source>
</evidence>
<keyword evidence="3" id="KW-1185">Reference proteome</keyword>
<evidence type="ECO:0000313" key="2">
    <source>
        <dbReference type="EMBL" id="MEX6687233.1"/>
    </source>
</evidence>
<gene>
    <name evidence="2" type="ORF">QTN47_06990</name>
</gene>
<dbReference type="CDD" id="cd00077">
    <property type="entry name" value="HDc"/>
    <property type="match status" value="1"/>
</dbReference>
<evidence type="ECO:0000313" key="3">
    <source>
        <dbReference type="Proteomes" id="UP001560573"/>
    </source>
</evidence>
<dbReference type="PANTHER" id="PTHR40202:SF1">
    <property type="entry name" value="HD DOMAIN-CONTAINING PROTEIN"/>
    <property type="match status" value="1"/>
</dbReference>
<dbReference type="SUPFAM" id="SSF109604">
    <property type="entry name" value="HD-domain/PDEase-like"/>
    <property type="match status" value="1"/>
</dbReference>
<sequence length="191" mass="21907">MTKDPVLIQQKVDELFSLYDKYGDEDYGEGVTQLMHMIQCAKLALSEQADNDMVLAAFFHDIGHFLEHAEDMGGYGRKDHDKLGRDYLLEHGFSDKIADLVASHVETKRYLTYAEDGYYDKLSDASKMTLKYQGGPMTEDEAAAYAKDPLLESYIKIRHWDDLGKDTETPVDPKDVEMMKHLTFEYLMSRA</sequence>
<dbReference type="InterPro" id="IPR006675">
    <property type="entry name" value="HDIG_dom"/>
</dbReference>
<dbReference type="Gene3D" id="1.10.3210.10">
    <property type="entry name" value="Hypothetical protein af1432"/>
    <property type="match status" value="1"/>
</dbReference>
<dbReference type="PANTHER" id="PTHR40202">
    <property type="match status" value="1"/>
</dbReference>
<dbReference type="InterPro" id="IPR003607">
    <property type="entry name" value="HD/PDEase_dom"/>
</dbReference>
<dbReference type="Proteomes" id="UP001560573">
    <property type="component" value="Unassembled WGS sequence"/>
</dbReference>
<organism evidence="2 3">
    <name type="scientific">Danxiaibacter flavus</name>
    <dbReference type="NCBI Taxonomy" id="3049108"/>
    <lineage>
        <taxon>Bacteria</taxon>
        <taxon>Pseudomonadati</taxon>
        <taxon>Bacteroidota</taxon>
        <taxon>Chitinophagia</taxon>
        <taxon>Chitinophagales</taxon>
        <taxon>Chitinophagaceae</taxon>
        <taxon>Danxiaibacter</taxon>
    </lineage>
</organism>
<proteinExistence type="predicted"/>
<reference evidence="2 3" key="1">
    <citation type="submission" date="2023-07" db="EMBL/GenBank/DDBJ databases">
        <authorList>
            <person name="Lian W.-H."/>
        </authorList>
    </citation>
    <scope>NUCLEOTIDE SEQUENCE [LARGE SCALE GENOMIC DNA]</scope>
    <source>
        <strain evidence="2 3">SYSU DXS3180</strain>
    </source>
</reference>
<protein>
    <submittedName>
        <fullName evidence="2">HD domain-containing protein</fullName>
    </submittedName>
</protein>
<dbReference type="RefSeq" id="WP_369328637.1">
    <property type="nucleotide sequence ID" value="NZ_JAULBC010000002.1"/>
</dbReference>